<proteinExistence type="predicted"/>
<keyword evidence="2" id="KW-0812">Transmembrane</keyword>
<protein>
    <recommendedName>
        <fullName evidence="5">Cell division protein FtsL</fullName>
    </recommendedName>
</protein>
<evidence type="ECO:0000313" key="4">
    <source>
        <dbReference type="Proteomes" id="UP000649345"/>
    </source>
</evidence>
<keyword evidence="2" id="KW-1133">Transmembrane helix</keyword>
<gene>
    <name evidence="3" type="ORF">H8S44_14395</name>
</gene>
<dbReference type="AlphaFoldDB" id="A0A923LE92"/>
<organism evidence="3 4">
    <name type="scientific">Anaerosacchariphilus hominis</name>
    <dbReference type="NCBI Taxonomy" id="2763017"/>
    <lineage>
        <taxon>Bacteria</taxon>
        <taxon>Bacillati</taxon>
        <taxon>Bacillota</taxon>
        <taxon>Clostridia</taxon>
        <taxon>Lachnospirales</taxon>
        <taxon>Lachnospiraceae</taxon>
        <taxon>Anaerosacchariphilus</taxon>
    </lineage>
</organism>
<keyword evidence="2" id="KW-0472">Membrane</keyword>
<evidence type="ECO:0000313" key="3">
    <source>
        <dbReference type="EMBL" id="MBC5660949.1"/>
    </source>
</evidence>
<accession>A0A923LE92</accession>
<evidence type="ECO:0000256" key="1">
    <source>
        <dbReference type="SAM" id="MobiDB-lite"/>
    </source>
</evidence>
<evidence type="ECO:0008006" key="5">
    <source>
        <dbReference type="Google" id="ProtNLM"/>
    </source>
</evidence>
<evidence type="ECO:0000256" key="2">
    <source>
        <dbReference type="SAM" id="Phobius"/>
    </source>
</evidence>
<dbReference type="EMBL" id="JACOOR010000009">
    <property type="protein sequence ID" value="MBC5660949.1"/>
    <property type="molecule type" value="Genomic_DNA"/>
</dbReference>
<dbReference type="RefSeq" id="WP_186873890.1">
    <property type="nucleotide sequence ID" value="NZ_JACOOR010000009.1"/>
</dbReference>
<feature type="region of interest" description="Disordered" evidence="1">
    <location>
        <begin position="31"/>
        <end position="56"/>
    </location>
</feature>
<name>A0A923LE92_9FIRM</name>
<feature type="compositionally biased region" description="Basic and acidic residues" evidence="1">
    <location>
        <begin position="31"/>
        <end position="50"/>
    </location>
</feature>
<sequence>MAEIRSIDTDKRKIADRKKTGYVDGATVRKLQVEERPERRRGNRTAERARTAHRPAKKEKHLSIGYTLFLATASALALWICTGYLQLQADNTARVKNIAALESQLAELKTENDDEYNRVVTSVDLEQIRDIAINELGMVYADQDQVILYDGEGSDYVKQYADIPEDEKSLKGLLGTISR</sequence>
<comment type="caution">
    <text evidence="3">The sequence shown here is derived from an EMBL/GenBank/DDBJ whole genome shotgun (WGS) entry which is preliminary data.</text>
</comment>
<keyword evidence="4" id="KW-1185">Reference proteome</keyword>
<dbReference type="Proteomes" id="UP000649345">
    <property type="component" value="Unassembled WGS sequence"/>
</dbReference>
<feature type="transmembrane region" description="Helical" evidence="2">
    <location>
        <begin position="64"/>
        <end position="87"/>
    </location>
</feature>
<reference evidence="3" key="1">
    <citation type="submission" date="2020-08" db="EMBL/GenBank/DDBJ databases">
        <title>Genome public.</title>
        <authorList>
            <person name="Liu C."/>
            <person name="Sun Q."/>
        </authorList>
    </citation>
    <scope>NUCLEOTIDE SEQUENCE</scope>
    <source>
        <strain evidence="3">NSJ-68</strain>
    </source>
</reference>